<accession>J7IT21</accession>
<evidence type="ECO:0000313" key="2">
    <source>
        <dbReference type="Proteomes" id="UP000005262"/>
    </source>
</evidence>
<keyword evidence="2" id="KW-1185">Reference proteome</keyword>
<reference evidence="2" key="2">
    <citation type="submission" date="2012-08" db="EMBL/GenBank/DDBJ databases">
        <title>Finished genome of Desulfosporosinus meridiei DSM 13257.</title>
        <authorList>
            <person name="Huntemann M."/>
            <person name="Wei C.-L."/>
            <person name="Han J."/>
            <person name="Detter J.C."/>
            <person name="Han C."/>
            <person name="Davenport K."/>
            <person name="Daligault H."/>
            <person name="Erkkila T."/>
            <person name="Gu W."/>
            <person name="Munk A.C.C."/>
            <person name="Teshima H."/>
            <person name="Xu Y."/>
            <person name="Chain P."/>
            <person name="Tapia R."/>
            <person name="Chen A."/>
            <person name="Krypides N."/>
            <person name="Mavromatis K."/>
            <person name="Markowitz V."/>
            <person name="Szeto E."/>
            <person name="Ivanova N."/>
            <person name="Mikhailova N."/>
            <person name="Ovchinnikova G."/>
            <person name="Pagani I."/>
            <person name="Pati A."/>
            <person name="Goodwin L."/>
            <person name="Peters L."/>
            <person name="Pitluck S."/>
            <person name="Woyke T."/>
            <person name="Pester M."/>
            <person name="Spring S."/>
            <person name="Ollivier B."/>
            <person name="Rattei T."/>
            <person name="Klenk H.-P."/>
            <person name="Wagner M."/>
            <person name="Loy A."/>
        </authorList>
    </citation>
    <scope>NUCLEOTIDE SEQUENCE [LARGE SCALE GENOMIC DNA]</scope>
    <source>
        <strain evidence="2">ATCC BAA-275 / DSM 13257 / NCIMB 13706 / S10</strain>
    </source>
</reference>
<gene>
    <name evidence="1" type="ordered locus">Desmer_2941</name>
</gene>
<protein>
    <submittedName>
        <fullName evidence="1">Uncharacterized protein</fullName>
    </submittedName>
</protein>
<dbReference type="EMBL" id="CP003629">
    <property type="protein sequence ID" value="AFQ44830.1"/>
    <property type="molecule type" value="Genomic_DNA"/>
</dbReference>
<dbReference type="KEGG" id="dmi:Desmer_2941"/>
<organism evidence="1 2">
    <name type="scientific">Desulfosporosinus meridiei (strain ATCC BAA-275 / DSM 13257 / KCTC 12902 / NCIMB 13706 / S10)</name>
    <dbReference type="NCBI Taxonomy" id="768704"/>
    <lineage>
        <taxon>Bacteria</taxon>
        <taxon>Bacillati</taxon>
        <taxon>Bacillota</taxon>
        <taxon>Clostridia</taxon>
        <taxon>Eubacteriales</taxon>
        <taxon>Desulfitobacteriaceae</taxon>
        <taxon>Desulfosporosinus</taxon>
    </lineage>
</organism>
<sequence length="53" mass="6001">MWYNFVSSIVYEGDAFCIFLIIDKDSHGKVIFIGENAFHNLSSPHSPISIVKL</sequence>
<name>J7IT21_DESMD</name>
<evidence type="ECO:0000313" key="1">
    <source>
        <dbReference type="EMBL" id="AFQ44830.1"/>
    </source>
</evidence>
<dbReference type="HOGENOM" id="CLU_3060874_0_0_9"/>
<dbReference type="Proteomes" id="UP000005262">
    <property type="component" value="Chromosome"/>
</dbReference>
<proteinExistence type="predicted"/>
<dbReference type="AlphaFoldDB" id="J7IT21"/>
<dbReference type="STRING" id="768704.Desmer_2941"/>
<reference evidence="1 2" key="1">
    <citation type="journal article" date="2012" name="J. Bacteriol.">
        <title>Complete genome sequences of Desulfosporosinus orientis DSM765T, Desulfosporosinus youngiae DSM17734T, Desulfosporosinus meridiei DSM13257T, and Desulfosporosinus acidiphilus DSM22704T.</title>
        <authorList>
            <person name="Pester M."/>
            <person name="Brambilla E."/>
            <person name="Alazard D."/>
            <person name="Rattei T."/>
            <person name="Weinmaier T."/>
            <person name="Han J."/>
            <person name="Lucas S."/>
            <person name="Lapidus A."/>
            <person name="Cheng J.F."/>
            <person name="Goodwin L."/>
            <person name="Pitluck S."/>
            <person name="Peters L."/>
            <person name="Ovchinnikova G."/>
            <person name="Teshima H."/>
            <person name="Detter J.C."/>
            <person name="Han C.S."/>
            <person name="Tapia R."/>
            <person name="Land M.L."/>
            <person name="Hauser L."/>
            <person name="Kyrpides N.C."/>
            <person name="Ivanova N.N."/>
            <person name="Pagani I."/>
            <person name="Huntmann M."/>
            <person name="Wei C.L."/>
            <person name="Davenport K.W."/>
            <person name="Daligault H."/>
            <person name="Chain P.S."/>
            <person name="Chen A."/>
            <person name="Mavromatis K."/>
            <person name="Markowitz V."/>
            <person name="Szeto E."/>
            <person name="Mikhailova N."/>
            <person name="Pati A."/>
            <person name="Wagner M."/>
            <person name="Woyke T."/>
            <person name="Ollivier B."/>
            <person name="Klenk H.P."/>
            <person name="Spring S."/>
            <person name="Loy A."/>
        </authorList>
    </citation>
    <scope>NUCLEOTIDE SEQUENCE [LARGE SCALE GENOMIC DNA]</scope>
    <source>
        <strain evidence="2">ATCC BAA-275 / DSM 13257 / NCIMB 13706 / S10</strain>
    </source>
</reference>